<reference evidence="2" key="1">
    <citation type="submission" date="2015-08" db="EMBL/GenBank/DDBJ databases">
        <title>Genome sequencing project for genomic taxonomy and phylogenomics of Bacillus-like bacteria.</title>
        <authorList>
            <person name="Liu B."/>
            <person name="Wang J."/>
            <person name="Zhu Y."/>
            <person name="Liu G."/>
            <person name="Chen Q."/>
            <person name="Chen Z."/>
            <person name="Lan J."/>
            <person name="Che J."/>
            <person name="Ge C."/>
            <person name="Shi H."/>
            <person name="Pan Z."/>
            <person name="Liu X."/>
        </authorList>
    </citation>
    <scope>NUCLEOTIDE SEQUENCE [LARGE SCALE GENOMIC DNA]</scope>
    <source>
        <strain evidence="2">FJAT-22460</strain>
    </source>
</reference>
<name>A0A0M1P5T6_9BACL</name>
<sequence>MDELWLWEVETAHLDLINQACGEAELLLAWKPRKGYVMTVRYTDYIRLKTGRYQSVGMFGDNIYAYEVLTGVTDSPEYHQISKEEFDSFETWTQEYISDLKKLYEIINRPVICSGYLGKEMLGTSLLRDI</sequence>
<comment type="caution">
    <text evidence="1">The sequence shown here is derived from an EMBL/GenBank/DDBJ whole genome shotgun (WGS) entry which is preliminary data.</text>
</comment>
<keyword evidence="2" id="KW-1185">Reference proteome</keyword>
<protein>
    <submittedName>
        <fullName evidence="1">Uncharacterized protein</fullName>
    </submittedName>
</protein>
<organism evidence="1 2">
    <name type="scientific">Paenibacillus solani</name>
    <dbReference type="NCBI Taxonomy" id="1705565"/>
    <lineage>
        <taxon>Bacteria</taxon>
        <taxon>Bacillati</taxon>
        <taxon>Bacillota</taxon>
        <taxon>Bacilli</taxon>
        <taxon>Bacillales</taxon>
        <taxon>Paenibacillaceae</taxon>
        <taxon>Paenibacillus</taxon>
    </lineage>
</organism>
<dbReference type="PATRIC" id="fig|1705565.3.peg.3932"/>
<dbReference type="RefSeq" id="WP_054402438.1">
    <property type="nucleotide sequence ID" value="NZ_LIUT01000001.1"/>
</dbReference>
<proteinExistence type="predicted"/>
<dbReference type="OrthoDB" id="2618163at2"/>
<accession>A0A0M1P5T6</accession>
<dbReference type="AlphaFoldDB" id="A0A0M1P5T6"/>
<dbReference type="EMBL" id="LIUT01000001">
    <property type="protein sequence ID" value="KOR89394.1"/>
    <property type="molecule type" value="Genomic_DNA"/>
</dbReference>
<evidence type="ECO:0000313" key="1">
    <source>
        <dbReference type="EMBL" id="KOR89394.1"/>
    </source>
</evidence>
<gene>
    <name evidence="1" type="ORF">AM231_09750</name>
</gene>
<evidence type="ECO:0000313" key="2">
    <source>
        <dbReference type="Proteomes" id="UP000036932"/>
    </source>
</evidence>
<dbReference type="Proteomes" id="UP000036932">
    <property type="component" value="Unassembled WGS sequence"/>
</dbReference>